<feature type="transmembrane region" description="Helical" evidence="2">
    <location>
        <begin position="645"/>
        <end position="667"/>
    </location>
</feature>
<proteinExistence type="predicted"/>
<protein>
    <submittedName>
        <fullName evidence="3">Uncharacterized protein</fullName>
    </submittedName>
</protein>
<reference evidence="4" key="1">
    <citation type="journal article" date="2014" name="Proc. Natl. Acad. Sci. U.S.A.">
        <title>Extensive sampling of basidiomycete genomes demonstrates inadequacy of the white-rot/brown-rot paradigm for wood decay fungi.</title>
        <authorList>
            <person name="Riley R."/>
            <person name="Salamov A.A."/>
            <person name="Brown D.W."/>
            <person name="Nagy L.G."/>
            <person name="Floudas D."/>
            <person name="Held B.W."/>
            <person name="Levasseur A."/>
            <person name="Lombard V."/>
            <person name="Morin E."/>
            <person name="Otillar R."/>
            <person name="Lindquist E.A."/>
            <person name="Sun H."/>
            <person name="LaButti K.M."/>
            <person name="Schmutz J."/>
            <person name="Jabbour D."/>
            <person name="Luo H."/>
            <person name="Baker S.E."/>
            <person name="Pisabarro A.G."/>
            <person name="Walton J.D."/>
            <person name="Blanchette R.A."/>
            <person name="Henrissat B."/>
            <person name="Martin F."/>
            <person name="Cullen D."/>
            <person name="Hibbett D.S."/>
            <person name="Grigoriev I.V."/>
        </authorList>
    </citation>
    <scope>NUCLEOTIDE SEQUENCE [LARGE SCALE GENOMIC DNA]</scope>
    <source>
        <strain evidence="4">MUCL 33604</strain>
    </source>
</reference>
<accession>A0A067PME7</accession>
<keyword evidence="4" id="KW-1185">Reference proteome</keyword>
<organism evidence="3 4">
    <name type="scientific">Jaapia argillacea MUCL 33604</name>
    <dbReference type="NCBI Taxonomy" id="933084"/>
    <lineage>
        <taxon>Eukaryota</taxon>
        <taxon>Fungi</taxon>
        <taxon>Dikarya</taxon>
        <taxon>Basidiomycota</taxon>
        <taxon>Agaricomycotina</taxon>
        <taxon>Agaricomycetes</taxon>
        <taxon>Agaricomycetidae</taxon>
        <taxon>Jaapiales</taxon>
        <taxon>Jaapiaceae</taxon>
        <taxon>Jaapia</taxon>
    </lineage>
</organism>
<name>A0A067PME7_9AGAM</name>
<feature type="region of interest" description="Disordered" evidence="1">
    <location>
        <begin position="395"/>
        <end position="427"/>
    </location>
</feature>
<keyword evidence="2" id="KW-0812">Transmembrane</keyword>
<feature type="compositionally biased region" description="Acidic residues" evidence="1">
    <location>
        <begin position="130"/>
        <end position="143"/>
    </location>
</feature>
<evidence type="ECO:0000313" key="4">
    <source>
        <dbReference type="Proteomes" id="UP000027265"/>
    </source>
</evidence>
<dbReference type="InParanoid" id="A0A067PME7"/>
<evidence type="ECO:0000256" key="1">
    <source>
        <dbReference type="SAM" id="MobiDB-lite"/>
    </source>
</evidence>
<feature type="compositionally biased region" description="Basic and acidic residues" evidence="1">
    <location>
        <begin position="44"/>
        <end position="54"/>
    </location>
</feature>
<feature type="transmembrane region" description="Helical" evidence="2">
    <location>
        <begin position="614"/>
        <end position="633"/>
    </location>
</feature>
<sequence>MGIRGVIVSAVSAVQPTDFLKFSRSPFHSASPSSLNSSSSSPTDQHHQHHEREPMSVSETRQAEGQYASQTPLLQPAESGSGLHGYGATDAGNGGGGSSSSSRSSRVRRESPSALRRVPEEDPPVGSALGEEENFEEADEDLNSDGGEGYGGDADAELDLEGQGFYRGSYKRLMALYSLVPLASVLAYTLLAILPTLFWHSPLHHRPHPKYFPSPLPELITSIALWSLSHLLRIPIFTFSSFLFSFLPSPPSSSPSTSPSLQIILTTLLSTLLHVTFSSLLRLSSFPILRIKHYMDYPTPTFEDPAFTQVWWVAMGWAGAEVCVGVWQGWEMMGLYRDVLVSEEEIAKVQREGEGDVLGSVGGEGMGRRVREEGEGVKGRLFMGEGYEVTESPVALTMPSPHTHSLHSASPLTPHSHPDAEDAAASDDLNNSQAITATLHEDSYSPTAKKTLVVAGVGEGAGGEGSPMFGGSRVSADTIQDEVDRDIEMLIAMKAREELEGVYGMPYIKIPVFVSCLQRVDSMILSLGLTLVLSASYLRSPISNTLPNTPNRLPPSPFSISSYAFTLITDILYTFSSFFSSPTPPLSQNSIAPSPLKPSILPLPSTPNRTNTPFFVALGLVVVIHWSLTLLYTSPVLPRIGVHSAAYVGLVVSLGCWFAGLGMWGALS</sequence>
<feature type="compositionally biased region" description="Low complexity" evidence="1">
    <location>
        <begin position="26"/>
        <end position="42"/>
    </location>
</feature>
<evidence type="ECO:0000256" key="2">
    <source>
        <dbReference type="SAM" id="Phobius"/>
    </source>
</evidence>
<dbReference type="AlphaFoldDB" id="A0A067PME7"/>
<keyword evidence="2" id="KW-1133">Transmembrane helix</keyword>
<dbReference type="OrthoDB" id="3364069at2759"/>
<feature type="compositionally biased region" description="Polar residues" evidence="1">
    <location>
        <begin position="400"/>
        <end position="413"/>
    </location>
</feature>
<dbReference type="Proteomes" id="UP000027265">
    <property type="component" value="Unassembled WGS sequence"/>
</dbReference>
<dbReference type="STRING" id="933084.A0A067PME7"/>
<feature type="transmembrane region" description="Helical" evidence="2">
    <location>
        <begin position="268"/>
        <end position="289"/>
    </location>
</feature>
<dbReference type="HOGENOM" id="CLU_022490_1_0_1"/>
<dbReference type="EMBL" id="KL197723">
    <property type="protein sequence ID" value="KDQ55978.1"/>
    <property type="molecule type" value="Genomic_DNA"/>
</dbReference>
<feature type="transmembrane region" description="Helical" evidence="2">
    <location>
        <begin position="175"/>
        <end position="199"/>
    </location>
</feature>
<keyword evidence="2" id="KW-0472">Membrane</keyword>
<gene>
    <name evidence="3" type="ORF">JAAARDRAFT_79508</name>
</gene>
<evidence type="ECO:0000313" key="3">
    <source>
        <dbReference type="EMBL" id="KDQ55978.1"/>
    </source>
</evidence>
<feature type="region of interest" description="Disordered" evidence="1">
    <location>
        <begin position="26"/>
        <end position="151"/>
    </location>
</feature>